<dbReference type="STRING" id="201973.SAMN04488025_11820"/>
<sequence>MIKSEIIVALAGMAFSLIFLAILMSNRSKIRQAKIIKGESERYERLASEAVEVQREILQKQKQLAKDLAEMKERLASIEKILKEVE</sequence>
<dbReference type="RefSeq" id="WP_092038819.1">
    <property type="nucleotide sequence ID" value="NZ_FOOK01000018.1"/>
</dbReference>
<evidence type="ECO:0000256" key="1">
    <source>
        <dbReference type="SAM" id="Coils"/>
    </source>
</evidence>
<keyword evidence="2" id="KW-0812">Transmembrane</keyword>
<keyword evidence="4" id="KW-1185">Reference proteome</keyword>
<organism evidence="3 4">
    <name type="scientific">Planifilum fulgidum</name>
    <dbReference type="NCBI Taxonomy" id="201973"/>
    <lineage>
        <taxon>Bacteria</taxon>
        <taxon>Bacillati</taxon>
        <taxon>Bacillota</taxon>
        <taxon>Bacilli</taxon>
        <taxon>Bacillales</taxon>
        <taxon>Thermoactinomycetaceae</taxon>
        <taxon>Planifilum</taxon>
    </lineage>
</organism>
<gene>
    <name evidence="3" type="ORF">SAMN04488025_11820</name>
</gene>
<protein>
    <recommendedName>
        <fullName evidence="5">BhlA holin family protein</fullName>
    </recommendedName>
</protein>
<evidence type="ECO:0000256" key="2">
    <source>
        <dbReference type="SAM" id="Phobius"/>
    </source>
</evidence>
<accession>A0A1I2PPX5</accession>
<dbReference type="AlphaFoldDB" id="A0A1I2PPX5"/>
<proteinExistence type="predicted"/>
<dbReference type="Proteomes" id="UP000198661">
    <property type="component" value="Unassembled WGS sequence"/>
</dbReference>
<keyword evidence="2" id="KW-0472">Membrane</keyword>
<evidence type="ECO:0008006" key="5">
    <source>
        <dbReference type="Google" id="ProtNLM"/>
    </source>
</evidence>
<dbReference type="OrthoDB" id="9850445at2"/>
<feature type="coiled-coil region" evidence="1">
    <location>
        <begin position="36"/>
        <end position="81"/>
    </location>
</feature>
<evidence type="ECO:0000313" key="3">
    <source>
        <dbReference type="EMBL" id="SFG15481.1"/>
    </source>
</evidence>
<evidence type="ECO:0000313" key="4">
    <source>
        <dbReference type="Proteomes" id="UP000198661"/>
    </source>
</evidence>
<keyword evidence="2" id="KW-1133">Transmembrane helix</keyword>
<reference evidence="3 4" key="1">
    <citation type="submission" date="2016-10" db="EMBL/GenBank/DDBJ databases">
        <authorList>
            <person name="de Groot N.N."/>
        </authorList>
    </citation>
    <scope>NUCLEOTIDE SEQUENCE [LARGE SCALE GENOMIC DNA]</scope>
    <source>
        <strain evidence="3 4">DSM 44945</strain>
    </source>
</reference>
<keyword evidence="1" id="KW-0175">Coiled coil</keyword>
<feature type="transmembrane region" description="Helical" evidence="2">
    <location>
        <begin position="6"/>
        <end position="24"/>
    </location>
</feature>
<name>A0A1I2PPX5_9BACL</name>
<dbReference type="EMBL" id="FOOK01000018">
    <property type="protein sequence ID" value="SFG15481.1"/>
    <property type="molecule type" value="Genomic_DNA"/>
</dbReference>